<keyword evidence="2 4" id="KW-0732">Signal</keyword>
<evidence type="ECO:0000256" key="1">
    <source>
        <dbReference type="ARBA" id="ARBA00010088"/>
    </source>
</evidence>
<dbReference type="InterPro" id="IPR000073">
    <property type="entry name" value="AB_hydrolase_1"/>
</dbReference>
<dbReference type="AlphaFoldDB" id="A0A7W3MWR7"/>
<dbReference type="InterPro" id="IPR029058">
    <property type="entry name" value="AB_hydrolase_fold"/>
</dbReference>
<dbReference type="PANTHER" id="PTHR43248">
    <property type="entry name" value="2-SUCCINYL-6-HYDROXY-2,4-CYCLOHEXADIENE-1-CARBOXYLATE SYNTHASE"/>
    <property type="match status" value="1"/>
</dbReference>
<comment type="similarity">
    <text evidence="1">Belongs to the peptidase S33 family.</text>
</comment>
<evidence type="ECO:0000259" key="6">
    <source>
        <dbReference type="Pfam" id="PF08386"/>
    </source>
</evidence>
<dbReference type="InterPro" id="IPR013595">
    <property type="entry name" value="Pept_S33_TAP-like_C"/>
</dbReference>
<dbReference type="RefSeq" id="WP_220500124.1">
    <property type="nucleotide sequence ID" value="NZ_JACJII010000001.1"/>
</dbReference>
<evidence type="ECO:0000256" key="3">
    <source>
        <dbReference type="ARBA" id="ARBA00022801"/>
    </source>
</evidence>
<evidence type="ECO:0000259" key="5">
    <source>
        <dbReference type="Pfam" id="PF00561"/>
    </source>
</evidence>
<evidence type="ECO:0000256" key="2">
    <source>
        <dbReference type="ARBA" id="ARBA00022729"/>
    </source>
</evidence>
<protein>
    <submittedName>
        <fullName evidence="7">Pimeloyl-ACP methyl ester carboxylesterase</fullName>
    </submittedName>
</protein>
<dbReference type="SUPFAM" id="SSF53474">
    <property type="entry name" value="alpha/beta-Hydrolases"/>
    <property type="match status" value="1"/>
</dbReference>
<proteinExistence type="inferred from homology"/>
<dbReference type="GO" id="GO:0016787">
    <property type="term" value="F:hydrolase activity"/>
    <property type="evidence" value="ECO:0007669"/>
    <property type="project" value="UniProtKB-KW"/>
</dbReference>
<reference evidence="7 8" key="1">
    <citation type="submission" date="2020-08" db="EMBL/GenBank/DDBJ databases">
        <title>Sequencing the genomes of 1000 actinobacteria strains.</title>
        <authorList>
            <person name="Klenk H.-P."/>
        </authorList>
    </citation>
    <scope>NUCLEOTIDE SEQUENCE [LARGE SCALE GENOMIC DNA]</scope>
    <source>
        <strain evidence="7 8">DSM 45823</strain>
    </source>
</reference>
<evidence type="ECO:0000313" key="8">
    <source>
        <dbReference type="Proteomes" id="UP000539313"/>
    </source>
</evidence>
<dbReference type="Proteomes" id="UP000539313">
    <property type="component" value="Unassembled WGS sequence"/>
</dbReference>
<feature type="signal peptide" evidence="4">
    <location>
        <begin position="1"/>
        <end position="27"/>
    </location>
</feature>
<keyword evidence="8" id="KW-1185">Reference proteome</keyword>
<organism evidence="7 8">
    <name type="scientific">Thermomonospora cellulosilytica</name>
    <dbReference type="NCBI Taxonomy" id="1411118"/>
    <lineage>
        <taxon>Bacteria</taxon>
        <taxon>Bacillati</taxon>
        <taxon>Actinomycetota</taxon>
        <taxon>Actinomycetes</taxon>
        <taxon>Streptosporangiales</taxon>
        <taxon>Thermomonosporaceae</taxon>
        <taxon>Thermomonospora</taxon>
    </lineage>
</organism>
<dbReference type="Pfam" id="PF08386">
    <property type="entry name" value="Abhydrolase_4"/>
    <property type="match status" value="1"/>
</dbReference>
<dbReference type="EMBL" id="JACJII010000001">
    <property type="protein sequence ID" value="MBA9003324.1"/>
    <property type="molecule type" value="Genomic_DNA"/>
</dbReference>
<sequence>MRLRHRMLAIGLGGLMVAPIVPGTAMAAPGAPAGVPTLQAPAGDVTSPAEKKRVDRVPAPKLGWYECYEGAECATVRLPLDYDNPKGATTEIAVLRVKARNPKKRIGSLFVNPGGPGGQGTAMAYQAQYFLGKEVLDRFDIVGFDPRGIGFSANIKCFKSPKDQALAYAGFDVPFPIGQKEEAAFIKSAKAVGKGCSTTGKPLAGSMSTAEAARDMDVLRRAVGDKKLSYLGFSYGTALGQYYANMFPDRVRAVAVDGVINPVSWVGTKKTAGQILDDRLYSADGAFKALREILVRCGKAGPAKCSFARYGDPVKNMDVLAKRLKAEPADLGDGLEVTYATLVSWLLGDLYAPDGYQIVDQDLTDVWVASSPAQTVSAARANTARQALAARLRDRRAKEKQARQAAQRVIGRDFPYDNGLEAFSGVTCTDALHPKDAGAWPRLTAASDKRAPYFGRAWAWSTVQCAGNSWTVRDEDAYTGPFNRRTAKPVLFVGNYWDPATNYNDAVSSNKLLPNSRLLSSDSWGHTAYGTSACVTNAVDRYLVQGTLPAAGTVCVGDIQPFADAAPGARKVRGRADASVLAKQVTRATGTQLPPVAARVPSPLLQGTP</sequence>
<name>A0A7W3MWR7_9ACTN</name>
<feature type="domain" description="Peptidase S33 tripeptidyl aminopeptidase-like C-terminal" evidence="6">
    <location>
        <begin position="451"/>
        <end position="555"/>
    </location>
</feature>
<accession>A0A7W3MWR7</accession>
<feature type="domain" description="AB hydrolase-1" evidence="5">
    <location>
        <begin position="109"/>
        <end position="264"/>
    </location>
</feature>
<dbReference type="InterPro" id="IPR051601">
    <property type="entry name" value="Serine_prot/Carboxylest_S33"/>
</dbReference>
<feature type="chain" id="PRO_5030903082" evidence="4">
    <location>
        <begin position="28"/>
        <end position="609"/>
    </location>
</feature>
<gene>
    <name evidence="7" type="ORF">HNR21_002206</name>
</gene>
<keyword evidence="3" id="KW-0378">Hydrolase</keyword>
<dbReference type="Pfam" id="PF00561">
    <property type="entry name" value="Abhydrolase_1"/>
    <property type="match status" value="1"/>
</dbReference>
<dbReference type="Gene3D" id="3.40.50.1820">
    <property type="entry name" value="alpha/beta hydrolase"/>
    <property type="match status" value="1"/>
</dbReference>
<evidence type="ECO:0000256" key="4">
    <source>
        <dbReference type="SAM" id="SignalP"/>
    </source>
</evidence>
<evidence type="ECO:0000313" key="7">
    <source>
        <dbReference type="EMBL" id="MBA9003324.1"/>
    </source>
</evidence>
<dbReference type="PANTHER" id="PTHR43248:SF29">
    <property type="entry name" value="TRIPEPTIDYL AMINOPEPTIDASE"/>
    <property type="match status" value="1"/>
</dbReference>
<comment type="caution">
    <text evidence="7">The sequence shown here is derived from an EMBL/GenBank/DDBJ whole genome shotgun (WGS) entry which is preliminary data.</text>
</comment>